<feature type="non-terminal residue" evidence="1">
    <location>
        <position position="54"/>
    </location>
</feature>
<organism evidence="1">
    <name type="scientific">marine sediment metagenome</name>
    <dbReference type="NCBI Taxonomy" id="412755"/>
    <lineage>
        <taxon>unclassified sequences</taxon>
        <taxon>metagenomes</taxon>
        <taxon>ecological metagenomes</taxon>
    </lineage>
</organism>
<accession>X0Y6W7</accession>
<dbReference type="EMBL" id="BARS01057795">
    <property type="protein sequence ID" value="GAG43037.1"/>
    <property type="molecule type" value="Genomic_DNA"/>
</dbReference>
<reference evidence="1" key="1">
    <citation type="journal article" date="2014" name="Front. Microbiol.">
        <title>High frequency of phylogenetically diverse reductive dehalogenase-homologous genes in deep subseafloor sedimentary metagenomes.</title>
        <authorList>
            <person name="Kawai M."/>
            <person name="Futagami T."/>
            <person name="Toyoda A."/>
            <person name="Takaki Y."/>
            <person name="Nishi S."/>
            <person name="Hori S."/>
            <person name="Arai W."/>
            <person name="Tsubouchi T."/>
            <person name="Morono Y."/>
            <person name="Uchiyama I."/>
            <person name="Ito T."/>
            <person name="Fujiyama A."/>
            <person name="Inagaki F."/>
            <person name="Takami H."/>
        </authorList>
    </citation>
    <scope>NUCLEOTIDE SEQUENCE</scope>
    <source>
        <strain evidence="1">Expedition CK06-06</strain>
    </source>
</reference>
<proteinExistence type="predicted"/>
<name>X0Y6W7_9ZZZZ</name>
<protein>
    <submittedName>
        <fullName evidence="1">Uncharacterized protein</fullName>
    </submittedName>
</protein>
<dbReference type="AlphaFoldDB" id="X0Y6W7"/>
<gene>
    <name evidence="1" type="ORF">S01H1_84588</name>
</gene>
<comment type="caution">
    <text evidence="1">The sequence shown here is derived from an EMBL/GenBank/DDBJ whole genome shotgun (WGS) entry which is preliminary data.</text>
</comment>
<sequence length="54" mass="5803">MRGRLWLAIGFGASLSLLTILVSLNLPRGLRAEPTDHPIAAAFIGQPYTLGIEN</sequence>
<evidence type="ECO:0000313" key="1">
    <source>
        <dbReference type="EMBL" id="GAG43037.1"/>
    </source>
</evidence>